<dbReference type="EMBL" id="CACVAZ010000094">
    <property type="protein sequence ID" value="CAA6814866.1"/>
    <property type="molecule type" value="Genomic_DNA"/>
</dbReference>
<evidence type="ECO:0000313" key="1">
    <source>
        <dbReference type="EMBL" id="CAA6814866.1"/>
    </source>
</evidence>
<gene>
    <name evidence="1" type="ORF">HELGO_WM42366</name>
</gene>
<accession>A0A6S6T9F2</accession>
<feature type="non-terminal residue" evidence="1">
    <location>
        <position position="27"/>
    </location>
</feature>
<organism evidence="1">
    <name type="scientific">uncultured Sulfurovum sp</name>
    <dbReference type="NCBI Taxonomy" id="269237"/>
    <lineage>
        <taxon>Bacteria</taxon>
        <taxon>Pseudomonadati</taxon>
        <taxon>Campylobacterota</taxon>
        <taxon>Epsilonproteobacteria</taxon>
        <taxon>Campylobacterales</taxon>
        <taxon>Sulfurovaceae</taxon>
        <taxon>Sulfurovum</taxon>
        <taxon>environmental samples</taxon>
    </lineage>
</organism>
<proteinExistence type="predicted"/>
<evidence type="ECO:0008006" key="2">
    <source>
        <dbReference type="Google" id="ProtNLM"/>
    </source>
</evidence>
<reference evidence="1" key="1">
    <citation type="submission" date="2020-01" db="EMBL/GenBank/DDBJ databases">
        <authorList>
            <person name="Meier V. D."/>
            <person name="Meier V D."/>
        </authorList>
    </citation>
    <scope>NUCLEOTIDE SEQUENCE</scope>
    <source>
        <strain evidence="1">HLG_WM_MAG_02</strain>
    </source>
</reference>
<protein>
    <recommendedName>
        <fullName evidence="2">DJ-1 family protein</fullName>
    </recommendedName>
</protein>
<sequence>MSTILLPLAKGFEEVEAVALIDVLRRG</sequence>
<name>A0A6S6T9F2_9BACT</name>
<dbReference type="AlphaFoldDB" id="A0A6S6T9F2"/>